<dbReference type="SUPFAM" id="SSF53474">
    <property type="entry name" value="alpha/beta-Hydrolases"/>
    <property type="match status" value="1"/>
</dbReference>
<dbReference type="Gene3D" id="3.40.50.1820">
    <property type="entry name" value="alpha/beta hydrolase"/>
    <property type="match status" value="1"/>
</dbReference>
<name>A0A2H9YQT2_9GAMM</name>
<evidence type="ECO:0000256" key="3">
    <source>
        <dbReference type="PROSITE-ProRule" id="PRU10038"/>
    </source>
</evidence>
<keyword evidence="2 6" id="KW-0378">Hydrolase</keyword>
<gene>
    <name evidence="6" type="ORF">CWI32_10900</name>
</gene>
<feature type="domain" description="BD-FAE-like" evidence="5">
    <location>
        <begin position="69"/>
        <end position="271"/>
    </location>
</feature>
<feature type="active site" evidence="3">
    <location>
        <position position="162"/>
    </location>
</feature>
<dbReference type="Proteomes" id="UP000243446">
    <property type="component" value="Unassembled WGS sequence"/>
</dbReference>
<dbReference type="PANTHER" id="PTHR48081:SF6">
    <property type="entry name" value="PEPTIDASE S9 PROLYL OLIGOPEPTIDASE CATALYTIC DOMAIN-CONTAINING PROTEIN"/>
    <property type="match status" value="1"/>
</dbReference>
<dbReference type="InterPro" id="IPR033140">
    <property type="entry name" value="Lipase_GDXG_put_SER_AS"/>
</dbReference>
<dbReference type="InterPro" id="IPR050300">
    <property type="entry name" value="GDXG_lipolytic_enzyme"/>
</dbReference>
<evidence type="ECO:0000256" key="2">
    <source>
        <dbReference type="ARBA" id="ARBA00022801"/>
    </source>
</evidence>
<comment type="caution">
    <text evidence="6">The sequence shown here is derived from an EMBL/GenBank/DDBJ whole genome shotgun (WGS) entry which is preliminary data.</text>
</comment>
<dbReference type="PROSITE" id="PS01173">
    <property type="entry name" value="LIPASE_GDXG_HIS"/>
    <property type="match status" value="1"/>
</dbReference>
<dbReference type="AlphaFoldDB" id="A0A2H9YQT2"/>
<protein>
    <submittedName>
        <fullName evidence="6">Alpha/beta hydrolase</fullName>
    </submittedName>
</protein>
<dbReference type="InterPro" id="IPR029058">
    <property type="entry name" value="AB_hydrolase_fold"/>
</dbReference>
<dbReference type="PANTHER" id="PTHR48081">
    <property type="entry name" value="AB HYDROLASE SUPERFAMILY PROTEIN C4A8.06C"/>
    <property type="match status" value="1"/>
</dbReference>
<dbReference type="PROSITE" id="PS01174">
    <property type="entry name" value="LIPASE_GDXG_SER"/>
    <property type="match status" value="1"/>
</dbReference>
<evidence type="ECO:0000313" key="7">
    <source>
        <dbReference type="Proteomes" id="UP000243446"/>
    </source>
</evidence>
<dbReference type="GO" id="GO:0016787">
    <property type="term" value="F:hydrolase activity"/>
    <property type="evidence" value="ECO:0007669"/>
    <property type="project" value="UniProtKB-KW"/>
</dbReference>
<dbReference type="EMBL" id="PHRG01000005">
    <property type="protein sequence ID" value="PJO75005.1"/>
    <property type="molecule type" value="Genomic_DNA"/>
</dbReference>
<dbReference type="InterPro" id="IPR002168">
    <property type="entry name" value="Lipase_GDXG_HIS_AS"/>
</dbReference>
<reference evidence="6 7" key="1">
    <citation type="submission" date="2017-11" db="EMBL/GenBank/DDBJ databases">
        <title>Revising the taxonomy of the Acinetobacter lwoffii group: the description of Acinetobacter pseudolwoffii sp. nov. and emended description of Acinetobacter lwoffii.</title>
        <authorList>
            <person name="Nemec A."/>
            <person name="Radolfova-Krizova L."/>
        </authorList>
    </citation>
    <scope>NUCLEOTIDE SEQUENCE [LARGE SCALE GENOMIC DNA]</scope>
    <source>
        <strain evidence="6 7">ANC 5044</strain>
    </source>
</reference>
<accession>A0A2H9YQT2</accession>
<feature type="chain" id="PRO_5014149849" evidence="4">
    <location>
        <begin position="18"/>
        <end position="329"/>
    </location>
</feature>
<evidence type="ECO:0000256" key="1">
    <source>
        <dbReference type="ARBA" id="ARBA00010515"/>
    </source>
</evidence>
<evidence type="ECO:0000256" key="4">
    <source>
        <dbReference type="SAM" id="SignalP"/>
    </source>
</evidence>
<sequence>MRYIAVNLVLVSSMMLAGCQNTVQNSRLIASAFNMTTGLQQKVMDRYAPKTVRVQNNIVYQPLQDLSFDLYQPQNIQNLGPRPTIVWIHGGGWISGSKAHARGYFKLLAAQGYNVISVQYQFAPQVTYPSQLQQINQALAFINTHAENYHIDAAQLYLAGDSAGANLASHYAALLTNPEFSQQSNFSPNIQPMQLKGLILHCGIYDLQAFVQKAPDEIKMVEWGVYNLVQAYTGDQKDDVEFLKQISPIQHISNAYPPVFISGGNKDFLTDTQSLPFVETLKARNIAVTEVFYPESKAWLIHEYQFFMGKKESQQTFIRTLDFLHQHSL</sequence>
<evidence type="ECO:0000313" key="6">
    <source>
        <dbReference type="EMBL" id="PJO75005.1"/>
    </source>
</evidence>
<feature type="signal peptide" evidence="4">
    <location>
        <begin position="1"/>
        <end position="17"/>
    </location>
</feature>
<proteinExistence type="inferred from homology"/>
<dbReference type="PROSITE" id="PS51257">
    <property type="entry name" value="PROKAR_LIPOPROTEIN"/>
    <property type="match status" value="1"/>
</dbReference>
<organism evidence="6 7">
    <name type="scientific">Acinetobacter pseudolwoffii</name>
    <dbReference type="NCBI Taxonomy" id="2053287"/>
    <lineage>
        <taxon>Bacteria</taxon>
        <taxon>Pseudomonadati</taxon>
        <taxon>Pseudomonadota</taxon>
        <taxon>Gammaproteobacteria</taxon>
        <taxon>Moraxellales</taxon>
        <taxon>Moraxellaceae</taxon>
        <taxon>Acinetobacter</taxon>
    </lineage>
</organism>
<dbReference type="InterPro" id="IPR049492">
    <property type="entry name" value="BD-FAE-like_dom"/>
</dbReference>
<evidence type="ECO:0000259" key="5">
    <source>
        <dbReference type="Pfam" id="PF20434"/>
    </source>
</evidence>
<keyword evidence="4" id="KW-0732">Signal</keyword>
<dbReference type="Pfam" id="PF20434">
    <property type="entry name" value="BD-FAE"/>
    <property type="match status" value="1"/>
</dbReference>
<comment type="similarity">
    <text evidence="1">Belongs to the 'GDXG' lipolytic enzyme family.</text>
</comment>